<accession>A0ABU3NVT6</accession>
<dbReference type="Pfam" id="PF17236">
    <property type="entry name" value="SU10_MCP"/>
    <property type="match status" value="1"/>
</dbReference>
<name>A0ABU3NVT6_9FIRM</name>
<organism evidence="1 2">
    <name type="scientific">Anaeroselena agilis</name>
    <dbReference type="NCBI Taxonomy" id="3063788"/>
    <lineage>
        <taxon>Bacteria</taxon>
        <taxon>Bacillati</taxon>
        <taxon>Bacillota</taxon>
        <taxon>Negativicutes</taxon>
        <taxon>Acetonemataceae</taxon>
        <taxon>Anaeroselena</taxon>
    </lineage>
</organism>
<dbReference type="Proteomes" id="UP001254848">
    <property type="component" value="Unassembled WGS sequence"/>
</dbReference>
<evidence type="ECO:0000313" key="1">
    <source>
        <dbReference type="EMBL" id="MDT8900934.1"/>
    </source>
</evidence>
<sequence length="292" mass="32350">MASRTYETVGLIEDISDVLTNISPKDTPYYSMFSKGEATGMEHSWLTDSLRAPGANKHAEDADLAAAAATPRVKLTNSVQIFQSGYWVTESQQAVLKAAVKDELGLQMQKCMKELALDVEWAYVNQNTRATSAQSTVGQLGGVRMFNDVNVIDNEGTPRAFEEALVNDAMEAQWKKGGNADFLFCSGKNKRTLSGFTAGTTKNRDMTDKKLVNVIEVYESDFGTVRTMAHRLYDNTRIDILQTDLFRTCYLIPFKQTPLPKDSLKIGKNINGQLTLECRTKDAHAAIIDLQA</sequence>
<dbReference type="RefSeq" id="WP_413779466.1">
    <property type="nucleotide sequence ID" value="NZ_JAUOZS010000001.1"/>
</dbReference>
<dbReference type="EMBL" id="JAUOZS010000001">
    <property type="protein sequence ID" value="MDT8900934.1"/>
    <property type="molecule type" value="Genomic_DNA"/>
</dbReference>
<keyword evidence="2" id="KW-1185">Reference proteome</keyword>
<protein>
    <submittedName>
        <fullName evidence="1">DUF5309 family protein</fullName>
    </submittedName>
</protein>
<gene>
    <name evidence="1" type="ORF">Q4T40_06780</name>
</gene>
<dbReference type="InterPro" id="IPR035198">
    <property type="entry name" value="SU10_MCP"/>
</dbReference>
<reference evidence="1 2" key="1">
    <citation type="submission" date="2023-07" db="EMBL/GenBank/DDBJ databases">
        <title>The novel representative of Negativicutes class, Anaeroselena agilis gen. nov. sp. nov.</title>
        <authorList>
            <person name="Prokofeva M.I."/>
            <person name="Elcheninov A.G."/>
            <person name="Klyukina A."/>
            <person name="Kublanov I.V."/>
            <person name="Frolov E.N."/>
            <person name="Podosokorskaya O.A."/>
        </authorList>
    </citation>
    <scope>NUCLEOTIDE SEQUENCE [LARGE SCALE GENOMIC DNA]</scope>
    <source>
        <strain evidence="1 2">4137-cl</strain>
    </source>
</reference>
<comment type="caution">
    <text evidence="1">The sequence shown here is derived from an EMBL/GenBank/DDBJ whole genome shotgun (WGS) entry which is preliminary data.</text>
</comment>
<evidence type="ECO:0000313" key="2">
    <source>
        <dbReference type="Proteomes" id="UP001254848"/>
    </source>
</evidence>
<proteinExistence type="predicted"/>